<gene>
    <name evidence="4" type="ORF">MNB_SV-13-190</name>
</gene>
<dbReference type="Gene3D" id="3.40.225.10">
    <property type="entry name" value="Class II aldolase/adducin N-terminal domain"/>
    <property type="match status" value="1"/>
</dbReference>
<proteinExistence type="predicted"/>
<dbReference type="AlphaFoldDB" id="A0A1W1BR58"/>
<dbReference type="InterPro" id="IPR050197">
    <property type="entry name" value="Aldolase_class_II_sugar_metab"/>
</dbReference>
<keyword evidence="2" id="KW-0456">Lyase</keyword>
<dbReference type="EMBL" id="FPHM01000033">
    <property type="protein sequence ID" value="SFV55974.1"/>
    <property type="molecule type" value="Genomic_DNA"/>
</dbReference>
<evidence type="ECO:0000313" key="4">
    <source>
        <dbReference type="EMBL" id="SFV55974.1"/>
    </source>
</evidence>
<dbReference type="GO" id="GO:0005829">
    <property type="term" value="C:cytosol"/>
    <property type="evidence" value="ECO:0007669"/>
    <property type="project" value="TreeGrafter"/>
</dbReference>
<evidence type="ECO:0000259" key="3">
    <source>
        <dbReference type="Pfam" id="PF00596"/>
    </source>
</evidence>
<dbReference type="GO" id="GO:0046872">
    <property type="term" value="F:metal ion binding"/>
    <property type="evidence" value="ECO:0007669"/>
    <property type="project" value="UniProtKB-KW"/>
</dbReference>
<dbReference type="PANTHER" id="PTHR22789">
    <property type="entry name" value="FUCULOSE PHOSPHATE ALDOLASE"/>
    <property type="match status" value="1"/>
</dbReference>
<dbReference type="Pfam" id="PF00596">
    <property type="entry name" value="Aldolase_II"/>
    <property type="match status" value="1"/>
</dbReference>
<dbReference type="GO" id="GO:0019323">
    <property type="term" value="P:pentose catabolic process"/>
    <property type="evidence" value="ECO:0007669"/>
    <property type="project" value="TreeGrafter"/>
</dbReference>
<feature type="domain" description="Class II aldolase/adducin N-terminal" evidence="3">
    <location>
        <begin position="48"/>
        <end position="184"/>
    </location>
</feature>
<protein>
    <recommendedName>
        <fullName evidence="3">Class II aldolase/adducin N-terminal domain-containing protein</fullName>
    </recommendedName>
</protein>
<reference evidence="4" key="1">
    <citation type="submission" date="2016-10" db="EMBL/GenBank/DDBJ databases">
        <authorList>
            <person name="de Groot N.N."/>
        </authorList>
    </citation>
    <scope>NUCLEOTIDE SEQUENCE</scope>
</reference>
<dbReference type="SUPFAM" id="SSF53639">
    <property type="entry name" value="AraD/HMP-PK domain-like"/>
    <property type="match status" value="1"/>
</dbReference>
<dbReference type="InterPro" id="IPR001303">
    <property type="entry name" value="Aldolase_II/adducin_N"/>
</dbReference>
<sequence>MIDGVIKYNFDFHLSEPLDDRLLLKLESLREKLFSLELIGVTDEGIGFGNISQRIDKNSFIITGTQTGHLSTLDAKHYSLIEVYDDKEFYLKSSGAIKPSSEALTHGTIYNLSSEIGGVIHIHSKEVWNFMLKNDYLKTKNVEYGSIEMIDEVNRLFNQIDPLSNPKFVMAGHEDGVMVFGSDLLSAESTLYRILGKMLHS</sequence>
<accession>A0A1W1BR58</accession>
<evidence type="ECO:0000256" key="2">
    <source>
        <dbReference type="ARBA" id="ARBA00023239"/>
    </source>
</evidence>
<organism evidence="4">
    <name type="scientific">hydrothermal vent metagenome</name>
    <dbReference type="NCBI Taxonomy" id="652676"/>
    <lineage>
        <taxon>unclassified sequences</taxon>
        <taxon>metagenomes</taxon>
        <taxon>ecological metagenomes</taxon>
    </lineage>
</organism>
<dbReference type="InterPro" id="IPR036409">
    <property type="entry name" value="Aldolase_II/adducin_N_sf"/>
</dbReference>
<name>A0A1W1BR58_9ZZZZ</name>
<dbReference type="GO" id="GO:0016832">
    <property type="term" value="F:aldehyde-lyase activity"/>
    <property type="evidence" value="ECO:0007669"/>
    <property type="project" value="TreeGrafter"/>
</dbReference>
<dbReference type="PANTHER" id="PTHR22789:SF0">
    <property type="entry name" value="3-OXO-TETRONATE 4-PHOSPHATE DECARBOXYLASE-RELATED"/>
    <property type="match status" value="1"/>
</dbReference>
<keyword evidence="1" id="KW-0479">Metal-binding</keyword>
<evidence type="ECO:0000256" key="1">
    <source>
        <dbReference type="ARBA" id="ARBA00022723"/>
    </source>
</evidence>